<sequence length="184" mass="21010">MSCYNISVHKYVQENQMGFLQWLFWDFTQSSASQRRTFCVAVRAIWGDRNNRLHNKGSKSGIEIGRFVNSYILELDSVGKNSRQTSITVKKWKKPMDSFVKINFDAAYERGQNKADIGVVARDKEGSVLLSCSEVHQRVSSAFGAEAIACRKALQIGVHMQWERVIIEGDSLSIIKKYKTKKPR</sequence>
<dbReference type="InterPro" id="IPR002156">
    <property type="entry name" value="RNaseH_domain"/>
</dbReference>
<evidence type="ECO:0000313" key="2">
    <source>
        <dbReference type="Proteomes" id="UP000818029"/>
    </source>
</evidence>
<dbReference type="CDD" id="cd06222">
    <property type="entry name" value="RNase_H_like"/>
    <property type="match status" value="1"/>
</dbReference>
<dbReference type="SUPFAM" id="SSF53098">
    <property type="entry name" value="Ribonuclease H-like"/>
    <property type="match status" value="1"/>
</dbReference>
<proteinExistence type="predicted"/>
<evidence type="ECO:0000259" key="1">
    <source>
        <dbReference type="Pfam" id="PF13456"/>
    </source>
</evidence>
<organism evidence="2 3">
    <name type="scientific">Gossypium hirsutum</name>
    <name type="common">Upland cotton</name>
    <name type="synonym">Gossypium mexicanum</name>
    <dbReference type="NCBI Taxonomy" id="3635"/>
    <lineage>
        <taxon>Eukaryota</taxon>
        <taxon>Viridiplantae</taxon>
        <taxon>Streptophyta</taxon>
        <taxon>Embryophyta</taxon>
        <taxon>Tracheophyta</taxon>
        <taxon>Spermatophyta</taxon>
        <taxon>Magnoliopsida</taxon>
        <taxon>eudicotyledons</taxon>
        <taxon>Gunneridae</taxon>
        <taxon>Pentapetalae</taxon>
        <taxon>rosids</taxon>
        <taxon>malvids</taxon>
        <taxon>Malvales</taxon>
        <taxon>Malvaceae</taxon>
        <taxon>Malvoideae</taxon>
        <taxon>Gossypium</taxon>
    </lineage>
</organism>
<accession>A0ABM2ZNF7</accession>
<dbReference type="RefSeq" id="XP_040944169.1">
    <property type="nucleotide sequence ID" value="XM_041088235.1"/>
</dbReference>
<dbReference type="InterPro" id="IPR012337">
    <property type="entry name" value="RNaseH-like_sf"/>
</dbReference>
<dbReference type="Gene3D" id="3.30.420.10">
    <property type="entry name" value="Ribonuclease H-like superfamily/Ribonuclease H"/>
    <property type="match status" value="1"/>
</dbReference>
<name>A0ABM2ZNF7_GOSHI</name>
<keyword evidence="2" id="KW-1185">Reference proteome</keyword>
<dbReference type="InterPro" id="IPR036397">
    <property type="entry name" value="RNaseH_sf"/>
</dbReference>
<dbReference type="PANTHER" id="PTHR47074">
    <property type="entry name" value="BNAC02G40300D PROTEIN"/>
    <property type="match status" value="1"/>
</dbReference>
<reference evidence="2" key="1">
    <citation type="journal article" date="2020" name="Nat. Genet.">
        <title>Genomic diversifications of five Gossypium allopolyploid species and their impact on cotton improvement.</title>
        <authorList>
            <person name="Chen Z.J."/>
            <person name="Sreedasyam A."/>
            <person name="Ando A."/>
            <person name="Song Q."/>
            <person name="De Santiago L.M."/>
            <person name="Hulse-Kemp A.M."/>
            <person name="Ding M."/>
            <person name="Ye W."/>
            <person name="Kirkbride R.C."/>
            <person name="Jenkins J."/>
            <person name="Plott C."/>
            <person name="Lovell J."/>
            <person name="Lin Y.M."/>
            <person name="Vaughn R."/>
            <person name="Liu B."/>
            <person name="Simpson S."/>
            <person name="Scheffler B.E."/>
            <person name="Wen L."/>
            <person name="Saski C.A."/>
            <person name="Grover C.E."/>
            <person name="Hu G."/>
            <person name="Conover J.L."/>
            <person name="Carlson J.W."/>
            <person name="Shu S."/>
            <person name="Boston L.B."/>
            <person name="Williams M."/>
            <person name="Peterson D.G."/>
            <person name="McGee K."/>
            <person name="Jones D.C."/>
            <person name="Wendel J.F."/>
            <person name="Stelly D.M."/>
            <person name="Grimwood J."/>
            <person name="Schmutz J."/>
        </authorList>
    </citation>
    <scope>NUCLEOTIDE SEQUENCE [LARGE SCALE GENOMIC DNA]</scope>
    <source>
        <strain evidence="2">cv. TM-1</strain>
    </source>
</reference>
<reference evidence="3" key="2">
    <citation type="submission" date="2025-08" db="UniProtKB">
        <authorList>
            <consortium name="RefSeq"/>
        </authorList>
    </citation>
    <scope>IDENTIFICATION</scope>
</reference>
<feature type="domain" description="RNase H type-1" evidence="1">
    <location>
        <begin position="103"/>
        <end position="182"/>
    </location>
</feature>
<gene>
    <name evidence="3" type="primary">LOC121214494</name>
</gene>
<dbReference type="InterPro" id="IPR044730">
    <property type="entry name" value="RNase_H-like_dom_plant"/>
</dbReference>
<dbReference type="PANTHER" id="PTHR47074:SF61">
    <property type="entry name" value="RNASE H TYPE-1 DOMAIN-CONTAINING PROTEIN"/>
    <property type="match status" value="1"/>
</dbReference>
<dbReference type="InterPro" id="IPR052929">
    <property type="entry name" value="RNase_H-like_EbsB-rel"/>
</dbReference>
<dbReference type="GeneID" id="121214494"/>
<evidence type="ECO:0000313" key="3">
    <source>
        <dbReference type="RefSeq" id="XP_040944169.1"/>
    </source>
</evidence>
<dbReference type="Proteomes" id="UP000818029">
    <property type="component" value="Chromosome D02"/>
</dbReference>
<protein>
    <recommendedName>
        <fullName evidence="1">RNase H type-1 domain-containing protein</fullName>
    </recommendedName>
</protein>
<dbReference type="Pfam" id="PF13456">
    <property type="entry name" value="RVT_3"/>
    <property type="match status" value="1"/>
</dbReference>